<dbReference type="NCBIfam" id="TIGR01640">
    <property type="entry name" value="F_box_assoc_1"/>
    <property type="match status" value="1"/>
</dbReference>
<dbReference type="AlphaFoldDB" id="A0A059AK99"/>
<dbReference type="EMBL" id="KK198761">
    <property type="protein sequence ID" value="KCW54179.1"/>
    <property type="molecule type" value="Genomic_DNA"/>
</dbReference>
<dbReference type="InterPro" id="IPR050796">
    <property type="entry name" value="SCF_F-box_component"/>
</dbReference>
<dbReference type="PANTHER" id="PTHR31672:SF13">
    <property type="entry name" value="F-BOX PROTEIN CPR30-LIKE"/>
    <property type="match status" value="1"/>
</dbReference>
<gene>
    <name evidence="2" type="ORF">EUGRSUZ_I00162</name>
</gene>
<dbReference type="InParanoid" id="A0A059AK99"/>
<dbReference type="Pfam" id="PF07734">
    <property type="entry name" value="FBA_1"/>
    <property type="match status" value="1"/>
</dbReference>
<accession>A0A059AK99</accession>
<protein>
    <recommendedName>
        <fullName evidence="1">F-box associated beta-propeller type 1 domain-containing protein</fullName>
    </recommendedName>
</protein>
<dbReference type="Gramene" id="KCW54179">
    <property type="protein sequence ID" value="KCW54179"/>
    <property type="gene ID" value="EUGRSUZ_I00162"/>
</dbReference>
<dbReference type="InterPro" id="IPR006527">
    <property type="entry name" value="F-box-assoc_dom_typ1"/>
</dbReference>
<evidence type="ECO:0000259" key="1">
    <source>
        <dbReference type="Pfam" id="PF07734"/>
    </source>
</evidence>
<dbReference type="OMA" id="CHICATT"/>
<dbReference type="InterPro" id="IPR017451">
    <property type="entry name" value="F-box-assoc_interact_dom"/>
</dbReference>
<proteinExistence type="predicted"/>
<feature type="domain" description="F-box associated beta-propeller type 1" evidence="1">
    <location>
        <begin position="3"/>
        <end position="188"/>
    </location>
</feature>
<evidence type="ECO:0000313" key="2">
    <source>
        <dbReference type="EMBL" id="KCW54179.1"/>
    </source>
</evidence>
<dbReference type="PANTHER" id="PTHR31672">
    <property type="entry name" value="BNACNNG10540D PROTEIN"/>
    <property type="match status" value="1"/>
</dbReference>
<reference evidence="2" key="1">
    <citation type="submission" date="2013-07" db="EMBL/GenBank/DDBJ databases">
        <title>The genome of Eucalyptus grandis.</title>
        <authorList>
            <person name="Schmutz J."/>
            <person name="Hayes R."/>
            <person name="Myburg A."/>
            <person name="Tuskan G."/>
            <person name="Grattapaglia D."/>
            <person name="Rokhsar D.S."/>
        </authorList>
    </citation>
    <scope>NUCLEOTIDE SEQUENCE</scope>
    <source>
        <tissue evidence="2">Leaf extractions</tissue>
    </source>
</reference>
<name>A0A059AK99_EUCGR</name>
<organism evidence="2">
    <name type="scientific">Eucalyptus grandis</name>
    <name type="common">Flooded gum</name>
    <dbReference type="NCBI Taxonomy" id="71139"/>
    <lineage>
        <taxon>Eukaryota</taxon>
        <taxon>Viridiplantae</taxon>
        <taxon>Streptophyta</taxon>
        <taxon>Embryophyta</taxon>
        <taxon>Tracheophyta</taxon>
        <taxon>Spermatophyta</taxon>
        <taxon>Magnoliopsida</taxon>
        <taxon>eudicotyledons</taxon>
        <taxon>Gunneridae</taxon>
        <taxon>Pentapetalae</taxon>
        <taxon>rosids</taxon>
        <taxon>malvids</taxon>
        <taxon>Myrtales</taxon>
        <taxon>Myrtaceae</taxon>
        <taxon>Myrtoideae</taxon>
        <taxon>Eucalypteae</taxon>
        <taxon>Eucalyptus</taxon>
    </lineage>
</organism>
<dbReference type="eggNOG" id="ENOG502S2YF">
    <property type="taxonomic scope" value="Eukaryota"/>
</dbReference>
<sequence length="247" mass="28270">MHLWNLFTRKHKEVRRSHPEPEFLSKSTTYIVLGFGFDARSNDYKIVRILHHPYGHHPRFGEIYSLNTDSWRSLDCEVPAFSRYSSVVFLNGNLHWFAFNCRDVSDEDRNGCIVLFDVAGEVFDEMALPEEICRGRRGSEVYLAVFNDLLAVLTSVMHATVDGERCSICSVWLMREYGVPKSWTKLYTFKVCGLVAGFDGVTKNGELLMEIEVGERVSWNPVTQQLAYLPLSMQCDLVTVIESLVSL</sequence>